<dbReference type="InterPro" id="IPR036390">
    <property type="entry name" value="WH_DNA-bd_sf"/>
</dbReference>
<dbReference type="Proteomes" id="UP001597267">
    <property type="component" value="Unassembled WGS sequence"/>
</dbReference>
<dbReference type="InterPro" id="IPR005119">
    <property type="entry name" value="LysR_subst-bd"/>
</dbReference>
<dbReference type="InterPro" id="IPR036388">
    <property type="entry name" value="WH-like_DNA-bd_sf"/>
</dbReference>
<reference evidence="7" key="1">
    <citation type="journal article" date="2019" name="Int. J. Syst. Evol. Microbiol.">
        <title>The Global Catalogue of Microorganisms (GCM) 10K type strain sequencing project: providing services to taxonomists for standard genome sequencing and annotation.</title>
        <authorList>
            <consortium name="The Broad Institute Genomics Platform"/>
            <consortium name="The Broad Institute Genome Sequencing Center for Infectious Disease"/>
            <person name="Wu L."/>
            <person name="Ma J."/>
        </authorList>
    </citation>
    <scope>NUCLEOTIDE SEQUENCE [LARGE SCALE GENOMIC DNA]</scope>
    <source>
        <strain evidence="7">CCM 8896</strain>
    </source>
</reference>
<dbReference type="RefSeq" id="WP_125712673.1">
    <property type="nucleotide sequence ID" value="NZ_JBHTOP010000002.1"/>
</dbReference>
<feature type="domain" description="HTH lysR-type" evidence="5">
    <location>
        <begin position="2"/>
        <end position="59"/>
    </location>
</feature>
<dbReference type="SUPFAM" id="SSF53850">
    <property type="entry name" value="Periplasmic binding protein-like II"/>
    <property type="match status" value="1"/>
</dbReference>
<dbReference type="InterPro" id="IPR000847">
    <property type="entry name" value="LysR_HTH_N"/>
</dbReference>
<dbReference type="Pfam" id="PF03466">
    <property type="entry name" value="LysR_substrate"/>
    <property type="match status" value="1"/>
</dbReference>
<evidence type="ECO:0000256" key="3">
    <source>
        <dbReference type="ARBA" id="ARBA00023125"/>
    </source>
</evidence>
<evidence type="ECO:0000313" key="6">
    <source>
        <dbReference type="EMBL" id="MFD1670808.1"/>
    </source>
</evidence>
<dbReference type="Pfam" id="PF00126">
    <property type="entry name" value="HTH_1"/>
    <property type="match status" value="1"/>
</dbReference>
<comment type="caution">
    <text evidence="6">The sequence shown here is derived from an EMBL/GenBank/DDBJ whole genome shotgun (WGS) entry which is preliminary data.</text>
</comment>
<gene>
    <name evidence="6" type="ORF">ACFQ5M_01720</name>
</gene>
<sequence>MMDTEGLYEFLILSKTLNFSKAADILYLSQSVLSRHIKALEQTFEVPLFMRSTHGVQLTEAGELLARQATVLMDECDHARFVSALSAQNKRQVVRVGCVLELAYLSYIQNLITHFRQQYPDIKLTITVLTAGTPESLIDANLYDIILTPCEFISTASQVKMHFIQSYPVSVALYPGHRLLTENLLFAKDLIGEQLLVPFAHELFGPYARNWKVIEKATNQRVVGLKMDNLATALFEAAVGHGVVLVPDFIKPIAPESLKFVALANKYCRYGVYIYYDGRQKNQGAQLFFEACRRTSDN</sequence>
<evidence type="ECO:0000256" key="4">
    <source>
        <dbReference type="ARBA" id="ARBA00023163"/>
    </source>
</evidence>
<protein>
    <submittedName>
        <fullName evidence="6">LysR family transcriptional regulator</fullName>
    </submittedName>
</protein>
<accession>A0ABW4J5F4</accession>
<comment type="similarity">
    <text evidence="1">Belongs to the LysR transcriptional regulatory family.</text>
</comment>
<dbReference type="SUPFAM" id="SSF46785">
    <property type="entry name" value="Winged helix' DNA-binding domain"/>
    <property type="match status" value="1"/>
</dbReference>
<name>A0ABW4J5F4_9LACO</name>
<evidence type="ECO:0000256" key="2">
    <source>
        <dbReference type="ARBA" id="ARBA00023015"/>
    </source>
</evidence>
<dbReference type="EMBL" id="JBHTOP010000002">
    <property type="protein sequence ID" value="MFD1670808.1"/>
    <property type="molecule type" value="Genomic_DNA"/>
</dbReference>
<keyword evidence="4" id="KW-0804">Transcription</keyword>
<keyword evidence="3" id="KW-0238">DNA-binding</keyword>
<dbReference type="PRINTS" id="PR00039">
    <property type="entry name" value="HTHLYSR"/>
</dbReference>
<keyword evidence="2" id="KW-0805">Transcription regulation</keyword>
<evidence type="ECO:0000256" key="1">
    <source>
        <dbReference type="ARBA" id="ARBA00009437"/>
    </source>
</evidence>
<dbReference type="PANTHER" id="PTHR30346">
    <property type="entry name" value="TRANSCRIPTIONAL DUAL REGULATOR HCAR-RELATED"/>
    <property type="match status" value="1"/>
</dbReference>
<proteinExistence type="inferred from homology"/>
<evidence type="ECO:0000313" key="7">
    <source>
        <dbReference type="Proteomes" id="UP001597267"/>
    </source>
</evidence>
<dbReference type="CDD" id="cd05466">
    <property type="entry name" value="PBP2_LTTR_substrate"/>
    <property type="match status" value="1"/>
</dbReference>
<dbReference type="Gene3D" id="1.10.10.10">
    <property type="entry name" value="Winged helix-like DNA-binding domain superfamily/Winged helix DNA-binding domain"/>
    <property type="match status" value="1"/>
</dbReference>
<dbReference type="PANTHER" id="PTHR30346:SF17">
    <property type="entry name" value="LYSR FAMILY TRANSCRIPTIONAL REGULATOR"/>
    <property type="match status" value="1"/>
</dbReference>
<dbReference type="Gene3D" id="3.40.190.10">
    <property type="entry name" value="Periplasmic binding protein-like II"/>
    <property type="match status" value="2"/>
</dbReference>
<dbReference type="PROSITE" id="PS50931">
    <property type="entry name" value="HTH_LYSR"/>
    <property type="match status" value="1"/>
</dbReference>
<keyword evidence="7" id="KW-1185">Reference proteome</keyword>
<organism evidence="6 7">
    <name type="scientific">Agrilactobacillus yilanensis</name>
    <dbReference type="NCBI Taxonomy" id="2485997"/>
    <lineage>
        <taxon>Bacteria</taxon>
        <taxon>Bacillati</taxon>
        <taxon>Bacillota</taxon>
        <taxon>Bacilli</taxon>
        <taxon>Lactobacillales</taxon>
        <taxon>Lactobacillaceae</taxon>
        <taxon>Agrilactobacillus</taxon>
    </lineage>
</organism>
<evidence type="ECO:0000259" key="5">
    <source>
        <dbReference type="PROSITE" id="PS50931"/>
    </source>
</evidence>